<dbReference type="EMBL" id="JAKRVX010000001">
    <property type="protein sequence ID" value="MCL9815518.1"/>
    <property type="molecule type" value="Genomic_DNA"/>
</dbReference>
<dbReference type="PROSITE" id="PS51318">
    <property type="entry name" value="TAT"/>
    <property type="match status" value="1"/>
</dbReference>
<dbReference type="PROSITE" id="PS51257">
    <property type="entry name" value="PROKAR_LIPOPROTEIN"/>
    <property type="match status" value="1"/>
</dbReference>
<accession>A0AAE3K6Z1</accession>
<dbReference type="InterPro" id="IPR006311">
    <property type="entry name" value="TAT_signal"/>
</dbReference>
<protein>
    <submittedName>
        <fullName evidence="1">Uncharacterized protein</fullName>
    </submittedName>
</protein>
<sequence length="154" mass="17597">MPFFTRRRALRTTAVGATLLLAGCSRFQEPAAEETAIERLSVANFDDESRTVHVLLQKDGEPVYYANERIDARDQSTTSTIPGHTFDDVPNKTDIKLYTWRDEQPRSEWEVFDTRSYETPCVKLSVHVGDTQDNMSGNVSIWRSFECEQNESAE</sequence>
<proteinExistence type="predicted"/>
<name>A0AAE3K6Z1_9EURY</name>
<evidence type="ECO:0000313" key="1">
    <source>
        <dbReference type="EMBL" id="MCL9815518.1"/>
    </source>
</evidence>
<comment type="caution">
    <text evidence="1">The sequence shown here is derived from an EMBL/GenBank/DDBJ whole genome shotgun (WGS) entry which is preliminary data.</text>
</comment>
<gene>
    <name evidence="1" type="ORF">AArcSt2_01020</name>
</gene>
<keyword evidence="2" id="KW-1185">Reference proteome</keyword>
<reference evidence="1" key="2">
    <citation type="submission" date="2022-02" db="EMBL/GenBank/DDBJ databases">
        <authorList>
            <person name="Elcheninov A.G."/>
            <person name="Sorokin D.Y."/>
            <person name="Kublanov I.V."/>
        </authorList>
    </citation>
    <scope>NUCLEOTIDE SEQUENCE</scope>
    <source>
        <strain evidence="1">AArc-St2</strain>
    </source>
</reference>
<dbReference type="RefSeq" id="WP_174652942.1">
    <property type="nucleotide sequence ID" value="NZ_JAKRVX010000001.1"/>
</dbReference>
<dbReference type="AlphaFoldDB" id="A0AAE3K6Z1"/>
<evidence type="ECO:0000313" key="2">
    <source>
        <dbReference type="Proteomes" id="UP001203207"/>
    </source>
</evidence>
<organism evidence="1 2">
    <name type="scientific">Natronocalculus amylovorans</name>
    <dbReference type="NCBI Taxonomy" id="2917812"/>
    <lineage>
        <taxon>Archaea</taxon>
        <taxon>Methanobacteriati</taxon>
        <taxon>Methanobacteriota</taxon>
        <taxon>Stenosarchaea group</taxon>
        <taxon>Halobacteria</taxon>
        <taxon>Halobacteriales</taxon>
        <taxon>Haloferacaceae</taxon>
        <taxon>Natronocalculus</taxon>
    </lineage>
</organism>
<reference evidence="1" key="1">
    <citation type="journal article" date="2022" name="Syst. Appl. Microbiol.">
        <title>Natronocalculus amylovorans gen. nov., sp. nov., and Natranaeroarchaeum aerophilus sp. nov., dominant culturable amylolytic natronoarchaea from hypersaline soda lakes in southwestern Siberia.</title>
        <authorList>
            <person name="Sorokin D.Y."/>
            <person name="Elcheninov A.G."/>
            <person name="Khizhniak T.V."/>
            <person name="Koenen M."/>
            <person name="Bale N.J."/>
            <person name="Damste J.S.S."/>
            <person name="Kublanov I.V."/>
        </authorList>
    </citation>
    <scope>NUCLEOTIDE SEQUENCE</scope>
    <source>
        <strain evidence="1">AArc-St2</strain>
    </source>
</reference>
<dbReference type="Proteomes" id="UP001203207">
    <property type="component" value="Unassembled WGS sequence"/>
</dbReference>